<dbReference type="SUPFAM" id="SSF56300">
    <property type="entry name" value="Metallo-dependent phosphatases"/>
    <property type="match status" value="1"/>
</dbReference>
<dbReference type="Pfam" id="PF00149">
    <property type="entry name" value="Metallophos"/>
    <property type="match status" value="1"/>
</dbReference>
<evidence type="ECO:0000256" key="2">
    <source>
        <dbReference type="ARBA" id="ARBA00022801"/>
    </source>
</evidence>
<dbReference type="AlphaFoldDB" id="M4V752"/>
<feature type="transmembrane region" description="Helical" evidence="3">
    <location>
        <begin position="86"/>
        <end position="106"/>
    </location>
</feature>
<evidence type="ECO:0000256" key="1">
    <source>
        <dbReference type="ARBA" id="ARBA00022723"/>
    </source>
</evidence>
<dbReference type="InterPro" id="IPR004843">
    <property type="entry name" value="Calcineurin-like_PHP"/>
</dbReference>
<sequence length="376" mass="42900">MKTSTPAPKPSAFFKISRVLPFITLIMFTVALVHLFIFRVTSYSITADSYRTALMLVLILGWLTLPLGLIATHIRHPLLRFSAWGSYIWMGLFNFLFLFSLIEFIIQFIYPHAYSYWVLGICSLIGLWSLYKGLSFPKVIFHSLHRSEIKGLRLVQISDLHVGMLHLNEKWLNRIVTTINELKPDIVAITGDLVEGDFLEISPQLAPLSQISATLDKFYITGNHEYIHHSGSWEERLQQLGFSVLHNQNKIISYKESRVLIAGVPDRMIGRFISGSLSLPDKALSTGEPVQYKILLAHEPASVQDIKRESCDLILTGHTHGGQIFPFHFLVRLVQPVLKGFKRINGILVFAHQGTGFWGPPMRWFSRSEIVIFDWK</sequence>
<evidence type="ECO:0000256" key="3">
    <source>
        <dbReference type="SAM" id="Phobius"/>
    </source>
</evidence>
<dbReference type="Proteomes" id="UP000012040">
    <property type="component" value="Chromosome"/>
</dbReference>
<feature type="transmembrane region" description="Helical" evidence="3">
    <location>
        <begin position="113"/>
        <end position="131"/>
    </location>
</feature>
<dbReference type="GO" id="GO:0046872">
    <property type="term" value="F:metal ion binding"/>
    <property type="evidence" value="ECO:0007669"/>
    <property type="project" value="UniProtKB-KW"/>
</dbReference>
<keyword evidence="1" id="KW-0479">Metal-binding</keyword>
<dbReference type="PATRIC" id="fig|1184267.3.peg.808"/>
<dbReference type="InterPro" id="IPR051158">
    <property type="entry name" value="Metallophosphoesterase_sf"/>
</dbReference>
<dbReference type="KEGG" id="bex:A11Q_800"/>
<dbReference type="GO" id="GO:0016020">
    <property type="term" value="C:membrane"/>
    <property type="evidence" value="ECO:0007669"/>
    <property type="project" value="GOC"/>
</dbReference>
<keyword evidence="2" id="KW-0378">Hydrolase</keyword>
<feature type="transmembrane region" description="Helical" evidence="3">
    <location>
        <begin position="20"/>
        <end position="41"/>
    </location>
</feature>
<dbReference type="HOGENOM" id="CLU_025443_5_1_7"/>
<keyword evidence="3" id="KW-0812">Transmembrane</keyword>
<dbReference type="PANTHER" id="PTHR31302:SF31">
    <property type="entry name" value="PHOSPHODIESTERASE YAEI"/>
    <property type="match status" value="1"/>
</dbReference>
<dbReference type="Gene3D" id="3.60.21.10">
    <property type="match status" value="1"/>
</dbReference>
<feature type="transmembrane region" description="Helical" evidence="3">
    <location>
        <begin position="53"/>
        <end position="74"/>
    </location>
</feature>
<dbReference type="eggNOG" id="COG1408">
    <property type="taxonomic scope" value="Bacteria"/>
</dbReference>
<keyword evidence="3" id="KW-1133">Transmembrane helix</keyword>
<dbReference type="GO" id="GO:0009245">
    <property type="term" value="P:lipid A biosynthetic process"/>
    <property type="evidence" value="ECO:0007669"/>
    <property type="project" value="TreeGrafter"/>
</dbReference>
<dbReference type="EMBL" id="CP003537">
    <property type="protein sequence ID" value="AGH95018.1"/>
    <property type="molecule type" value="Genomic_DNA"/>
</dbReference>
<reference evidence="5 6" key="1">
    <citation type="journal article" date="2013" name="ISME J.">
        <title>By their genes ye shall know them: genomic signatures of predatory bacteria.</title>
        <authorList>
            <person name="Pasternak Z."/>
            <person name="Pietrokovski S."/>
            <person name="Rotem O."/>
            <person name="Gophna U."/>
            <person name="Lurie-Weinberger M.N."/>
            <person name="Jurkevitch E."/>
        </authorList>
    </citation>
    <scope>NUCLEOTIDE SEQUENCE [LARGE SCALE GENOMIC DNA]</scope>
    <source>
        <strain evidence="5 6">JSS</strain>
    </source>
</reference>
<protein>
    <recommendedName>
        <fullName evidence="4">Calcineurin-like phosphoesterase domain-containing protein</fullName>
    </recommendedName>
</protein>
<organism evidence="5 6">
    <name type="scientific">Pseudobdellovibrio exovorus JSS</name>
    <dbReference type="NCBI Taxonomy" id="1184267"/>
    <lineage>
        <taxon>Bacteria</taxon>
        <taxon>Pseudomonadati</taxon>
        <taxon>Bdellovibrionota</taxon>
        <taxon>Bdellovibrionia</taxon>
        <taxon>Bdellovibrionales</taxon>
        <taxon>Pseudobdellovibrionaceae</taxon>
        <taxon>Pseudobdellovibrio</taxon>
    </lineage>
</organism>
<dbReference type="PANTHER" id="PTHR31302">
    <property type="entry name" value="TRANSMEMBRANE PROTEIN WITH METALLOPHOSPHOESTERASE DOMAIN-RELATED"/>
    <property type="match status" value="1"/>
</dbReference>
<keyword evidence="3" id="KW-0472">Membrane</keyword>
<accession>M4V752</accession>
<name>M4V752_9BACT</name>
<gene>
    <name evidence="5" type="ORF">A11Q_800</name>
</gene>
<dbReference type="OrthoDB" id="5288736at2"/>
<evidence type="ECO:0000313" key="5">
    <source>
        <dbReference type="EMBL" id="AGH95018.1"/>
    </source>
</evidence>
<dbReference type="RefSeq" id="WP_015469508.1">
    <property type="nucleotide sequence ID" value="NC_020813.1"/>
</dbReference>
<feature type="domain" description="Calcineurin-like phosphoesterase" evidence="4">
    <location>
        <begin position="152"/>
        <end position="321"/>
    </location>
</feature>
<keyword evidence="6" id="KW-1185">Reference proteome</keyword>
<dbReference type="InterPro" id="IPR029052">
    <property type="entry name" value="Metallo-depent_PP-like"/>
</dbReference>
<evidence type="ECO:0000259" key="4">
    <source>
        <dbReference type="Pfam" id="PF00149"/>
    </source>
</evidence>
<proteinExistence type="predicted"/>
<evidence type="ECO:0000313" key="6">
    <source>
        <dbReference type="Proteomes" id="UP000012040"/>
    </source>
</evidence>
<dbReference type="STRING" id="1184267.A11Q_800"/>
<dbReference type="GO" id="GO:0008758">
    <property type="term" value="F:UDP-2,3-diacylglucosamine hydrolase activity"/>
    <property type="evidence" value="ECO:0007669"/>
    <property type="project" value="TreeGrafter"/>
</dbReference>
<dbReference type="CDD" id="cd07385">
    <property type="entry name" value="MPP_YkuE_C"/>
    <property type="match status" value="1"/>
</dbReference>